<gene>
    <name evidence="2" type="ORF">HCN08_34465</name>
</gene>
<dbReference type="Pfam" id="PF00356">
    <property type="entry name" value="LacI"/>
    <property type="match status" value="1"/>
</dbReference>
<dbReference type="InterPro" id="IPR000843">
    <property type="entry name" value="HTH_LacI"/>
</dbReference>
<feature type="domain" description="HTH lacI-type" evidence="1">
    <location>
        <begin position="14"/>
        <end position="45"/>
    </location>
</feature>
<dbReference type="CDD" id="cd01392">
    <property type="entry name" value="HTH_LacI"/>
    <property type="match status" value="1"/>
</dbReference>
<sequence length="45" mass="4670">MTETDWRPPTGGRVTLADVAVLAGVSVGTASKALSGNGRMRPETR</sequence>
<name>A0ABX1A118_9ACTN</name>
<protein>
    <submittedName>
        <fullName evidence="2">LacI family transcriptional regulator</fullName>
    </submittedName>
</protein>
<evidence type="ECO:0000313" key="3">
    <source>
        <dbReference type="Proteomes" id="UP000734511"/>
    </source>
</evidence>
<reference evidence="2 3" key="1">
    <citation type="submission" date="2020-03" db="EMBL/GenBank/DDBJ databases">
        <title>WGS of actinomycetes isolated from Thailand.</title>
        <authorList>
            <person name="Thawai C."/>
        </authorList>
    </citation>
    <scope>NUCLEOTIDE SEQUENCE [LARGE SCALE GENOMIC DNA]</scope>
    <source>
        <strain evidence="2 3">PRB2-1</strain>
    </source>
</reference>
<dbReference type="InterPro" id="IPR010982">
    <property type="entry name" value="Lambda_DNA-bd_dom_sf"/>
</dbReference>
<feature type="non-terminal residue" evidence="2">
    <location>
        <position position="45"/>
    </location>
</feature>
<dbReference type="SUPFAM" id="SSF47413">
    <property type="entry name" value="lambda repressor-like DNA-binding domains"/>
    <property type="match status" value="1"/>
</dbReference>
<proteinExistence type="predicted"/>
<dbReference type="PROSITE" id="PS00356">
    <property type="entry name" value="HTH_LACI_1"/>
    <property type="match status" value="1"/>
</dbReference>
<dbReference type="Gene3D" id="1.10.260.40">
    <property type="entry name" value="lambda repressor-like DNA-binding domains"/>
    <property type="match status" value="1"/>
</dbReference>
<comment type="caution">
    <text evidence="2">The sequence shown here is derived from an EMBL/GenBank/DDBJ whole genome shotgun (WGS) entry which is preliminary data.</text>
</comment>
<dbReference type="PROSITE" id="PS50932">
    <property type="entry name" value="HTH_LACI_2"/>
    <property type="match status" value="1"/>
</dbReference>
<keyword evidence="3" id="KW-1185">Reference proteome</keyword>
<accession>A0ABX1A118</accession>
<dbReference type="EMBL" id="JAATEJ010000071">
    <property type="protein sequence ID" value="NJP48461.1"/>
    <property type="molecule type" value="Genomic_DNA"/>
</dbReference>
<organism evidence="2 3">
    <name type="scientific">Actinacidiphila epipremni</name>
    <dbReference type="NCBI Taxonomy" id="2053013"/>
    <lineage>
        <taxon>Bacteria</taxon>
        <taxon>Bacillati</taxon>
        <taxon>Actinomycetota</taxon>
        <taxon>Actinomycetes</taxon>
        <taxon>Kitasatosporales</taxon>
        <taxon>Streptomycetaceae</taxon>
        <taxon>Actinacidiphila</taxon>
    </lineage>
</organism>
<evidence type="ECO:0000259" key="1">
    <source>
        <dbReference type="PROSITE" id="PS50932"/>
    </source>
</evidence>
<evidence type="ECO:0000313" key="2">
    <source>
        <dbReference type="EMBL" id="NJP48461.1"/>
    </source>
</evidence>
<dbReference type="Proteomes" id="UP000734511">
    <property type="component" value="Unassembled WGS sequence"/>
</dbReference>